<feature type="region of interest" description="Disordered" evidence="1">
    <location>
        <begin position="1"/>
        <end position="76"/>
    </location>
</feature>
<organism evidence="2 3">
    <name type="scientific">Symbiochloris irregularis</name>
    <dbReference type="NCBI Taxonomy" id="706552"/>
    <lineage>
        <taxon>Eukaryota</taxon>
        <taxon>Viridiplantae</taxon>
        <taxon>Chlorophyta</taxon>
        <taxon>core chlorophytes</taxon>
        <taxon>Trebouxiophyceae</taxon>
        <taxon>Trebouxiales</taxon>
        <taxon>Trebouxiaceae</taxon>
        <taxon>Symbiochloris</taxon>
    </lineage>
</organism>
<protein>
    <recommendedName>
        <fullName evidence="4">Periodic tryptophan protein 1</fullName>
    </recommendedName>
</protein>
<dbReference type="PANTHER" id="PTHR14091:SF0">
    <property type="entry name" value="PERIODIC TRYPTOPHAN PROTEIN 1 HOMOLOG"/>
    <property type="match status" value="1"/>
</dbReference>
<evidence type="ECO:0000313" key="3">
    <source>
        <dbReference type="Proteomes" id="UP001465755"/>
    </source>
</evidence>
<name>A0AAW1PQM7_9CHLO</name>
<dbReference type="Gene3D" id="2.130.10.10">
    <property type="entry name" value="YVTN repeat-like/Quinoprotein amine dehydrogenase"/>
    <property type="match status" value="1"/>
</dbReference>
<keyword evidence="3" id="KW-1185">Reference proteome</keyword>
<sequence length="325" mass="34680">MISALSWLPRGAAKALEETPLAPPGAEDIADPAEEERSTDSGDDSDEENEGDAVARARAAASALRSGTGADAAPAVRSMDAQMAELRMDQYDDEEEAGQGVFGGGNPGMSYYKSNHEDPYITLNAVDRASDSEAEDDELRDTDYVILSARNEDDVSHLEAWVYEDADEDNGNLYVHHDILLPEFPLCLTWLDCPPSSSGRVSGNLAAVGSMGPGIEIWNLNVVDTVEPLACLGGPETSAAGEAAGDGSAEDGQKTTKKKKKKRKPALREGSHTDAVLGLAWNAAFRNVLASGSADKQVKRLLYCFLEGLTSSCTWQMSGEHRSRG</sequence>
<evidence type="ECO:0000256" key="1">
    <source>
        <dbReference type="SAM" id="MobiDB-lite"/>
    </source>
</evidence>
<feature type="compositionally biased region" description="Low complexity" evidence="1">
    <location>
        <begin position="52"/>
        <end position="65"/>
    </location>
</feature>
<dbReference type="InterPro" id="IPR044285">
    <property type="entry name" value="PWP1"/>
</dbReference>
<dbReference type="EMBL" id="JALJOQ010000012">
    <property type="protein sequence ID" value="KAK9811052.1"/>
    <property type="molecule type" value="Genomic_DNA"/>
</dbReference>
<feature type="compositionally biased region" description="Acidic residues" evidence="1">
    <location>
        <begin position="41"/>
        <end position="51"/>
    </location>
</feature>
<accession>A0AAW1PQM7</accession>
<dbReference type="Proteomes" id="UP001465755">
    <property type="component" value="Unassembled WGS sequence"/>
</dbReference>
<gene>
    <name evidence="2" type="ORF">WJX73_009420</name>
</gene>
<dbReference type="InterPro" id="IPR036322">
    <property type="entry name" value="WD40_repeat_dom_sf"/>
</dbReference>
<dbReference type="InterPro" id="IPR015943">
    <property type="entry name" value="WD40/YVTN_repeat-like_dom_sf"/>
</dbReference>
<feature type="compositionally biased region" description="Basic residues" evidence="1">
    <location>
        <begin position="255"/>
        <end position="265"/>
    </location>
</feature>
<dbReference type="GO" id="GO:0005634">
    <property type="term" value="C:nucleus"/>
    <property type="evidence" value="ECO:0007669"/>
    <property type="project" value="TreeGrafter"/>
</dbReference>
<proteinExistence type="predicted"/>
<evidence type="ECO:0000313" key="2">
    <source>
        <dbReference type="EMBL" id="KAK9811052.1"/>
    </source>
</evidence>
<evidence type="ECO:0008006" key="4">
    <source>
        <dbReference type="Google" id="ProtNLM"/>
    </source>
</evidence>
<dbReference type="SUPFAM" id="SSF50978">
    <property type="entry name" value="WD40 repeat-like"/>
    <property type="match status" value="1"/>
</dbReference>
<dbReference type="PANTHER" id="PTHR14091">
    <property type="entry name" value="PERIODIC TRYPTOPHAN PROTEIN 1"/>
    <property type="match status" value="1"/>
</dbReference>
<dbReference type="GO" id="GO:0006364">
    <property type="term" value="P:rRNA processing"/>
    <property type="evidence" value="ECO:0007669"/>
    <property type="project" value="InterPro"/>
</dbReference>
<dbReference type="AlphaFoldDB" id="A0AAW1PQM7"/>
<reference evidence="2 3" key="1">
    <citation type="journal article" date="2024" name="Nat. Commun.">
        <title>Phylogenomics reveals the evolutionary origins of lichenization in chlorophyte algae.</title>
        <authorList>
            <person name="Puginier C."/>
            <person name="Libourel C."/>
            <person name="Otte J."/>
            <person name="Skaloud P."/>
            <person name="Haon M."/>
            <person name="Grisel S."/>
            <person name="Petersen M."/>
            <person name="Berrin J.G."/>
            <person name="Delaux P.M."/>
            <person name="Dal Grande F."/>
            <person name="Keller J."/>
        </authorList>
    </citation>
    <scope>NUCLEOTIDE SEQUENCE [LARGE SCALE GENOMIC DNA]</scope>
    <source>
        <strain evidence="2 3">SAG 2036</strain>
    </source>
</reference>
<feature type="region of interest" description="Disordered" evidence="1">
    <location>
        <begin position="237"/>
        <end position="269"/>
    </location>
</feature>
<comment type="caution">
    <text evidence="2">The sequence shown here is derived from an EMBL/GenBank/DDBJ whole genome shotgun (WGS) entry which is preliminary data.</text>
</comment>
<feature type="compositionally biased region" description="Low complexity" evidence="1">
    <location>
        <begin position="238"/>
        <end position="247"/>
    </location>
</feature>